<dbReference type="PANTHER" id="PTHR43792">
    <property type="entry name" value="GNAT FAMILY, PUTATIVE (AFU_ORTHOLOGUE AFUA_3G00765)-RELATED-RELATED"/>
    <property type="match status" value="1"/>
</dbReference>
<dbReference type="EMBL" id="JAGIOC010000001">
    <property type="protein sequence ID" value="MBP2409321.1"/>
    <property type="molecule type" value="Genomic_DNA"/>
</dbReference>
<feature type="domain" description="N-acetyltransferase" evidence="1">
    <location>
        <begin position="20"/>
        <end position="189"/>
    </location>
</feature>
<sequence>MISRQGTTDDDGTLLETVRLLLRPWRVEEAAIHRELWTERDPRVPAHRRIDADGRPSVADLEDRIRRTAHAGGPGLGLPALERRAERDVIGYCGLIEGGPGAHALDPEHPGPEIAFELLRRTQGQGYATEAARAVVQWAQEAGVEQLHATVWAWNAPSRRVLERLGFVTMRTQTTENGPGELLVASKIL</sequence>
<dbReference type="Pfam" id="PF13302">
    <property type="entry name" value="Acetyltransf_3"/>
    <property type="match status" value="1"/>
</dbReference>
<evidence type="ECO:0000259" key="1">
    <source>
        <dbReference type="PROSITE" id="PS51186"/>
    </source>
</evidence>
<dbReference type="PROSITE" id="PS51186">
    <property type="entry name" value="GNAT"/>
    <property type="match status" value="1"/>
</dbReference>
<evidence type="ECO:0000313" key="3">
    <source>
        <dbReference type="Proteomes" id="UP000698222"/>
    </source>
</evidence>
<dbReference type="RefSeq" id="WP_209891082.1">
    <property type="nucleotide sequence ID" value="NZ_BAAAJV010000014.1"/>
</dbReference>
<dbReference type="InterPro" id="IPR016181">
    <property type="entry name" value="Acyl_CoA_acyltransferase"/>
</dbReference>
<accession>A0ABS4YKJ1</accession>
<dbReference type="SUPFAM" id="SSF55729">
    <property type="entry name" value="Acyl-CoA N-acyltransferases (Nat)"/>
    <property type="match status" value="1"/>
</dbReference>
<keyword evidence="3" id="KW-1185">Reference proteome</keyword>
<dbReference type="Gene3D" id="3.40.630.30">
    <property type="match status" value="1"/>
</dbReference>
<dbReference type="InterPro" id="IPR000182">
    <property type="entry name" value="GNAT_dom"/>
</dbReference>
<reference evidence="2 3" key="1">
    <citation type="submission" date="2021-03" db="EMBL/GenBank/DDBJ databases">
        <title>Sequencing the genomes of 1000 actinobacteria strains.</title>
        <authorList>
            <person name="Klenk H.-P."/>
        </authorList>
    </citation>
    <scope>NUCLEOTIDE SEQUENCE [LARGE SCALE GENOMIC DNA]</scope>
    <source>
        <strain evidence="2 3">DSM 14564</strain>
    </source>
</reference>
<comment type="caution">
    <text evidence="2">The sequence shown here is derived from an EMBL/GenBank/DDBJ whole genome shotgun (WGS) entry which is preliminary data.</text>
</comment>
<name>A0ABS4YKJ1_9MICO</name>
<dbReference type="InterPro" id="IPR051531">
    <property type="entry name" value="N-acetyltransferase"/>
</dbReference>
<evidence type="ECO:0000313" key="2">
    <source>
        <dbReference type="EMBL" id="MBP2409321.1"/>
    </source>
</evidence>
<proteinExistence type="predicted"/>
<gene>
    <name evidence="2" type="ORF">JOF44_002224</name>
</gene>
<organism evidence="2 3">
    <name type="scientific">Brachybacterium fresconis</name>
    <dbReference type="NCBI Taxonomy" id="173363"/>
    <lineage>
        <taxon>Bacteria</taxon>
        <taxon>Bacillati</taxon>
        <taxon>Actinomycetota</taxon>
        <taxon>Actinomycetes</taxon>
        <taxon>Micrococcales</taxon>
        <taxon>Dermabacteraceae</taxon>
        <taxon>Brachybacterium</taxon>
    </lineage>
</organism>
<protein>
    <submittedName>
        <fullName evidence="2">RimJ/RimL family protein N-acetyltransferase</fullName>
    </submittedName>
</protein>
<dbReference type="PANTHER" id="PTHR43792:SF1">
    <property type="entry name" value="N-ACETYLTRANSFERASE DOMAIN-CONTAINING PROTEIN"/>
    <property type="match status" value="1"/>
</dbReference>
<dbReference type="Proteomes" id="UP000698222">
    <property type="component" value="Unassembled WGS sequence"/>
</dbReference>